<name>A0A921AYB9_9BACT</name>
<dbReference type="AlphaFoldDB" id="A0A921AYB9"/>
<dbReference type="RefSeq" id="WP_304123607.1">
    <property type="nucleotide sequence ID" value="NZ_DYZA01000223.1"/>
</dbReference>
<dbReference type="Proteomes" id="UP000698963">
    <property type="component" value="Unassembled WGS sequence"/>
</dbReference>
<sequence>MDHYETYIGAVERLIQGDTLEESLNALFLYLSEILPLTYLFYTPPYESQESNHIHINRDGVRLFKNIKTPTRTQINRIFEHRAKFSTNKMFYIKSSNYMDTFFNIITSQVKIESPCLYFYFLYRGQVQGSIYFGCS</sequence>
<organism evidence="1 2">
    <name type="scientific">Mailhella massiliensis</name>
    <dbReference type="NCBI Taxonomy" id="1903261"/>
    <lineage>
        <taxon>Bacteria</taxon>
        <taxon>Pseudomonadati</taxon>
        <taxon>Thermodesulfobacteriota</taxon>
        <taxon>Desulfovibrionia</taxon>
        <taxon>Desulfovibrionales</taxon>
        <taxon>Desulfovibrionaceae</taxon>
        <taxon>Mailhella</taxon>
    </lineage>
</organism>
<comment type="caution">
    <text evidence="1">The sequence shown here is derived from an EMBL/GenBank/DDBJ whole genome shotgun (WGS) entry which is preliminary data.</text>
</comment>
<gene>
    <name evidence="1" type="ORF">K8W16_10855</name>
</gene>
<reference evidence="1" key="2">
    <citation type="submission" date="2021-09" db="EMBL/GenBank/DDBJ databases">
        <authorList>
            <person name="Gilroy R."/>
        </authorList>
    </citation>
    <scope>NUCLEOTIDE SEQUENCE</scope>
    <source>
        <strain evidence="1">ChiGjej2B2-19336</strain>
    </source>
</reference>
<reference evidence="1" key="1">
    <citation type="journal article" date="2021" name="PeerJ">
        <title>Extensive microbial diversity within the chicken gut microbiome revealed by metagenomics and culture.</title>
        <authorList>
            <person name="Gilroy R."/>
            <person name="Ravi A."/>
            <person name="Getino M."/>
            <person name="Pursley I."/>
            <person name="Horton D.L."/>
            <person name="Alikhan N.F."/>
            <person name="Baker D."/>
            <person name="Gharbi K."/>
            <person name="Hall N."/>
            <person name="Watson M."/>
            <person name="Adriaenssens E.M."/>
            <person name="Foster-Nyarko E."/>
            <person name="Jarju S."/>
            <person name="Secka A."/>
            <person name="Antonio M."/>
            <person name="Oren A."/>
            <person name="Chaudhuri R.R."/>
            <person name="La Ragione R."/>
            <person name="Hildebrand F."/>
            <person name="Pallen M.J."/>
        </authorList>
    </citation>
    <scope>NUCLEOTIDE SEQUENCE</scope>
    <source>
        <strain evidence="1">ChiGjej2B2-19336</strain>
    </source>
</reference>
<proteinExistence type="predicted"/>
<dbReference type="EMBL" id="DYZA01000223">
    <property type="protein sequence ID" value="HJD98129.1"/>
    <property type="molecule type" value="Genomic_DNA"/>
</dbReference>
<feature type="non-terminal residue" evidence="1">
    <location>
        <position position="136"/>
    </location>
</feature>
<protein>
    <submittedName>
        <fullName evidence="1">Uncharacterized protein</fullName>
    </submittedName>
</protein>
<evidence type="ECO:0000313" key="1">
    <source>
        <dbReference type="EMBL" id="HJD98129.1"/>
    </source>
</evidence>
<evidence type="ECO:0000313" key="2">
    <source>
        <dbReference type="Proteomes" id="UP000698963"/>
    </source>
</evidence>
<accession>A0A921AYB9</accession>